<feature type="compositionally biased region" description="Polar residues" evidence="1">
    <location>
        <begin position="447"/>
        <end position="476"/>
    </location>
</feature>
<feature type="compositionally biased region" description="Low complexity" evidence="1">
    <location>
        <begin position="37"/>
        <end position="63"/>
    </location>
</feature>
<feature type="compositionally biased region" description="Polar residues" evidence="1">
    <location>
        <begin position="69"/>
        <end position="84"/>
    </location>
</feature>
<feature type="region of interest" description="Disordered" evidence="1">
    <location>
        <begin position="610"/>
        <end position="672"/>
    </location>
</feature>
<feature type="region of interest" description="Disordered" evidence="1">
    <location>
        <begin position="309"/>
        <end position="360"/>
    </location>
</feature>
<evidence type="ECO:0000313" key="2">
    <source>
        <dbReference type="EMBL" id="KAG0315924.1"/>
    </source>
</evidence>
<feature type="compositionally biased region" description="Low complexity" evidence="1">
    <location>
        <begin position="560"/>
        <end position="573"/>
    </location>
</feature>
<comment type="caution">
    <text evidence="2">The sequence shown here is derived from an EMBL/GenBank/DDBJ whole genome shotgun (WGS) entry which is preliminary data.</text>
</comment>
<dbReference type="PROSITE" id="PS51257">
    <property type="entry name" value="PROKAR_LIPOPROTEIN"/>
    <property type="match status" value="1"/>
</dbReference>
<dbReference type="OrthoDB" id="10640431at2759"/>
<protein>
    <submittedName>
        <fullName evidence="2">Uncharacterized protein</fullName>
    </submittedName>
</protein>
<name>A0A9P6RAH4_9FUNG</name>
<organism evidence="2 3">
    <name type="scientific">Linnemannia gamsii</name>
    <dbReference type="NCBI Taxonomy" id="64522"/>
    <lineage>
        <taxon>Eukaryota</taxon>
        <taxon>Fungi</taxon>
        <taxon>Fungi incertae sedis</taxon>
        <taxon>Mucoromycota</taxon>
        <taxon>Mortierellomycotina</taxon>
        <taxon>Mortierellomycetes</taxon>
        <taxon>Mortierellales</taxon>
        <taxon>Mortierellaceae</taxon>
        <taxon>Linnemannia</taxon>
    </lineage>
</organism>
<feature type="region of interest" description="Disordered" evidence="1">
    <location>
        <begin position="34"/>
        <end position="134"/>
    </location>
</feature>
<accession>A0A9P6RAH4</accession>
<keyword evidence="3" id="KW-1185">Reference proteome</keyword>
<sequence length="672" mass="73154">MADRATKPKSRSKLNFIAIAAAAMVTMATTSCSTIGRTSRTTNNSLSSDLCASTTTTSSSQVSDIASEADSNTGSDASTVTDSNATEDEGDDSGSDYTPAGGGRNQASATRVRSRLFQQQTESSNNHSNYGDAAISYTHPSRATATAVATQGQILPILATWSASSPSSTSQTANRNLDTAVQELPSIFAFVLEFAFVVVAFSNSQRTAKRPRITVAGANTMAPTPMLIEKPTSVSEVHPCDIATVPISAMETPTIAKKKAISTACTAMQTFTRAIAATRNTKSAAMRLQTDLAGSMAVQLGNGRIVTNAAGSSSVDMNDYKNNGGGGTNTRTNSSTKTNTIHTGRSNRRTRSGPPTAAQLSQQIITYSRTPRSGITPDDVQAARILLSIRPREEAQLAEEEKRQRKKEEEKRRRKEHREKHKRRQDSDTSSDEQPSPSPVPSSPSSQHTLTSVPSSPSTQHSLTSDRGSNSPSQSPERLPGHHGLRVLATVAGTVSTDQYHNHNVPQLAHSQSHYRHDNQTQHTHQHQCPQSSQHDHYTQYPQHHQRARYQHHHQGPISQEQEQQPYAQHQPPSYHHGYLNTYQYLVSNTPASTFTNPFNNYRGCINGPSSASASVAQQQQRQHQEQSDQIPNHPNTFHAGTDRQWQQSQSGKRKRSSSPLQDSQDDEDDSN</sequence>
<feature type="compositionally biased region" description="Basic and acidic residues" evidence="1">
    <location>
        <begin position="394"/>
        <end position="411"/>
    </location>
</feature>
<feature type="compositionally biased region" description="Basic residues" evidence="1">
    <location>
        <begin position="412"/>
        <end position="424"/>
    </location>
</feature>
<dbReference type="Proteomes" id="UP000823405">
    <property type="component" value="Unassembled WGS sequence"/>
</dbReference>
<dbReference type="EMBL" id="JAAAIN010000343">
    <property type="protein sequence ID" value="KAG0315924.1"/>
    <property type="molecule type" value="Genomic_DNA"/>
</dbReference>
<feature type="compositionally biased region" description="Polar residues" evidence="1">
    <location>
        <begin position="105"/>
        <end position="129"/>
    </location>
</feature>
<feature type="compositionally biased region" description="Low complexity" evidence="1">
    <location>
        <begin position="521"/>
        <end position="533"/>
    </location>
</feature>
<feature type="compositionally biased region" description="Basic residues" evidence="1">
    <location>
        <begin position="544"/>
        <end position="555"/>
    </location>
</feature>
<gene>
    <name evidence="2" type="ORF">BGZ97_007689</name>
</gene>
<reference evidence="2" key="1">
    <citation type="journal article" date="2020" name="Fungal Divers.">
        <title>Resolving the Mortierellaceae phylogeny through synthesis of multi-gene phylogenetics and phylogenomics.</title>
        <authorList>
            <person name="Vandepol N."/>
            <person name="Liber J."/>
            <person name="Desiro A."/>
            <person name="Na H."/>
            <person name="Kennedy M."/>
            <person name="Barry K."/>
            <person name="Grigoriev I.V."/>
            <person name="Miller A.N."/>
            <person name="O'Donnell K."/>
            <person name="Stajich J.E."/>
            <person name="Bonito G."/>
        </authorList>
    </citation>
    <scope>NUCLEOTIDE SEQUENCE</scope>
    <source>
        <strain evidence="2">NVP60</strain>
    </source>
</reference>
<feature type="region of interest" description="Disordered" evidence="1">
    <location>
        <begin position="394"/>
        <end position="481"/>
    </location>
</feature>
<feature type="compositionally biased region" description="Low complexity" evidence="1">
    <location>
        <begin position="329"/>
        <end position="340"/>
    </location>
</feature>
<proteinExistence type="predicted"/>
<dbReference type="AlphaFoldDB" id="A0A9P6RAH4"/>
<feature type="region of interest" description="Disordered" evidence="1">
    <location>
        <begin position="509"/>
        <end position="576"/>
    </location>
</feature>
<feature type="compositionally biased region" description="Acidic residues" evidence="1">
    <location>
        <begin position="85"/>
        <end position="94"/>
    </location>
</feature>
<feature type="compositionally biased region" description="Low complexity" evidence="1">
    <location>
        <begin position="610"/>
        <end position="622"/>
    </location>
</feature>
<evidence type="ECO:0000313" key="3">
    <source>
        <dbReference type="Proteomes" id="UP000823405"/>
    </source>
</evidence>
<evidence type="ECO:0000256" key="1">
    <source>
        <dbReference type="SAM" id="MobiDB-lite"/>
    </source>
</evidence>